<dbReference type="SUPFAM" id="SSF53756">
    <property type="entry name" value="UDP-Glycosyltransferase/glycogen phosphorylase"/>
    <property type="match status" value="1"/>
</dbReference>
<dbReference type="InterPro" id="IPR001296">
    <property type="entry name" value="Glyco_trans_1"/>
</dbReference>
<feature type="domain" description="Glycosyl transferase family 1" evidence="1">
    <location>
        <begin position="150"/>
        <end position="271"/>
    </location>
</feature>
<evidence type="ECO:0000259" key="1">
    <source>
        <dbReference type="Pfam" id="PF00534"/>
    </source>
</evidence>
<keyword evidence="3" id="KW-1185">Reference proteome</keyword>
<dbReference type="OrthoDB" id="9801573at2"/>
<dbReference type="PANTHER" id="PTHR12526:SF595">
    <property type="entry name" value="BLL5217 PROTEIN"/>
    <property type="match status" value="1"/>
</dbReference>
<evidence type="ECO:0000313" key="3">
    <source>
        <dbReference type="Proteomes" id="UP000245489"/>
    </source>
</evidence>
<dbReference type="PANTHER" id="PTHR12526">
    <property type="entry name" value="GLYCOSYLTRANSFERASE"/>
    <property type="match status" value="1"/>
</dbReference>
<name>A0A316DNA8_9BACT</name>
<dbReference type="Pfam" id="PF00534">
    <property type="entry name" value="Glycos_transf_1"/>
    <property type="match status" value="1"/>
</dbReference>
<sequence length="326" mass="37105">MNILIFHNSVLPVSKYGGTERIIYWLGKQYTQMGHRVTFLAQANSQSDFADIIVYNPALSVDSQVPDDIDIVHLDHTPVHPLRKPYIVMMQGNPSFDLDCDLNTIFVSKNQATRYGSEAFVHNGLYLPDYGKPTFTQKRTHLHFLAKAAWRLKNVKGAIELARKTNNKLAVLGGSRLNLKMGFRFTPYPSIKFYGMVGGEEKNQLLNNSKGLLFPVLWHEPFGIALIESLYMGTPVFGTPYGSLPELITPEVGFLSNRKSELVANINDIERFDNKKCSEYVADNFTIKHTAEAYLKYYEVVMNGKTINQKPPREIEKPDKFLYWGE</sequence>
<organism evidence="2 3">
    <name type="scientific">Arcicella aurantiaca</name>
    <dbReference type="NCBI Taxonomy" id="591202"/>
    <lineage>
        <taxon>Bacteria</taxon>
        <taxon>Pseudomonadati</taxon>
        <taxon>Bacteroidota</taxon>
        <taxon>Cytophagia</taxon>
        <taxon>Cytophagales</taxon>
        <taxon>Flectobacillaceae</taxon>
        <taxon>Arcicella</taxon>
    </lineage>
</organism>
<accession>A0A316DNA8</accession>
<dbReference type="Gene3D" id="3.40.50.2000">
    <property type="entry name" value="Glycogen Phosphorylase B"/>
    <property type="match status" value="2"/>
</dbReference>
<evidence type="ECO:0000313" key="2">
    <source>
        <dbReference type="EMBL" id="PWK19415.1"/>
    </source>
</evidence>
<dbReference type="GO" id="GO:0016757">
    <property type="term" value="F:glycosyltransferase activity"/>
    <property type="evidence" value="ECO:0007669"/>
    <property type="project" value="InterPro"/>
</dbReference>
<dbReference type="AlphaFoldDB" id="A0A316DNA8"/>
<dbReference type="RefSeq" id="WP_109744600.1">
    <property type="nucleotide sequence ID" value="NZ_QGGO01000027.1"/>
</dbReference>
<reference evidence="2 3" key="1">
    <citation type="submission" date="2018-05" db="EMBL/GenBank/DDBJ databases">
        <title>Genomic Encyclopedia of Archaeal and Bacterial Type Strains, Phase II (KMG-II): from individual species to whole genera.</title>
        <authorList>
            <person name="Goeker M."/>
        </authorList>
    </citation>
    <scope>NUCLEOTIDE SEQUENCE [LARGE SCALE GENOMIC DNA]</scope>
    <source>
        <strain evidence="2 3">DSM 22214</strain>
    </source>
</reference>
<proteinExistence type="predicted"/>
<comment type="caution">
    <text evidence="2">The sequence shown here is derived from an EMBL/GenBank/DDBJ whole genome shotgun (WGS) entry which is preliminary data.</text>
</comment>
<protein>
    <submittedName>
        <fullName evidence="2">Glycosyl transferase family 1</fullName>
    </submittedName>
</protein>
<gene>
    <name evidence="2" type="ORF">LV89_03931</name>
</gene>
<keyword evidence="2" id="KW-0808">Transferase</keyword>
<dbReference type="EMBL" id="QGGO01000027">
    <property type="protein sequence ID" value="PWK19415.1"/>
    <property type="molecule type" value="Genomic_DNA"/>
</dbReference>
<dbReference type="Proteomes" id="UP000245489">
    <property type="component" value="Unassembled WGS sequence"/>
</dbReference>